<dbReference type="GO" id="GO:0005615">
    <property type="term" value="C:extracellular space"/>
    <property type="evidence" value="ECO:0007669"/>
    <property type="project" value="TreeGrafter"/>
</dbReference>
<evidence type="ECO:0000313" key="15">
    <source>
        <dbReference type="EMBL" id="AFZ68332.1"/>
    </source>
</evidence>
<reference evidence="16" key="1">
    <citation type="submission" date="2012-03" db="EMBL/GenBank/DDBJ databases">
        <title>Complete sequence of chromosome of Deinococcus peraridilitoris DSM 19664.</title>
        <authorList>
            <person name="Lucas S."/>
            <person name="Copeland A."/>
            <person name="Lapidus A."/>
            <person name="Glavina del Rio T."/>
            <person name="Dalin E."/>
            <person name="Tice H."/>
            <person name="Bruce D."/>
            <person name="Goodwin L."/>
            <person name="Pitluck S."/>
            <person name="Peters L."/>
            <person name="Mikhailova N."/>
            <person name="Lu M."/>
            <person name="Kyrpides N."/>
            <person name="Mavromatis K."/>
            <person name="Ivanova N."/>
            <person name="Brettin T."/>
            <person name="Detter J.C."/>
            <person name="Han C."/>
            <person name="Larimer F."/>
            <person name="Land M."/>
            <person name="Hauser L."/>
            <person name="Markowitz V."/>
            <person name="Cheng J.-F."/>
            <person name="Hugenholtz P."/>
            <person name="Woyke T."/>
            <person name="Wu D."/>
            <person name="Pukall R."/>
            <person name="Steenblock K."/>
            <person name="Brambilla E."/>
            <person name="Klenk H.-P."/>
            <person name="Eisen J.A."/>
        </authorList>
    </citation>
    <scope>NUCLEOTIDE SEQUENCE [LARGE SCALE GENOMIC DNA]</scope>
    <source>
        <strain evidence="16">DSM 19664 / LMG 22246 / CIP 109416 / KR-200</strain>
    </source>
</reference>
<protein>
    <submittedName>
        <fullName evidence="15">Subtilisin-like serine protease</fullName>
    </submittedName>
</protein>
<dbReference type="AlphaFoldDB" id="L0A575"/>
<dbReference type="SUPFAM" id="SSF52743">
    <property type="entry name" value="Subtilisin-like"/>
    <property type="match status" value="1"/>
</dbReference>
<dbReference type="Pfam" id="PF00082">
    <property type="entry name" value="Peptidase_S8"/>
    <property type="match status" value="1"/>
</dbReference>
<dbReference type="PANTHER" id="PTHR43806">
    <property type="entry name" value="PEPTIDASE S8"/>
    <property type="match status" value="1"/>
</dbReference>
<keyword evidence="3" id="KW-0964">Secreted</keyword>
<name>L0A575_DEIPD</name>
<dbReference type="InterPro" id="IPR023827">
    <property type="entry name" value="Peptidase_S8_Asp-AS"/>
</dbReference>
<feature type="active site" description="Charge relay system" evidence="8 9">
    <location>
        <position position="178"/>
    </location>
</feature>
<evidence type="ECO:0000256" key="7">
    <source>
        <dbReference type="ARBA" id="ARBA00022825"/>
    </source>
</evidence>
<keyword evidence="4 9" id="KW-0645">Protease</keyword>
<sequence length="861" mass="88690">MSLNFVPRNTALRPSALLLLSLALAACGSQQPASTSTNAVTAQSQSANSVSVADESPQAWFVEFHNAPTADGGSLSATEADKRNFRAEAKQKGVKFTERRAFGKLFNGMSVQVAPGELAKLSRLASVKAIYPVETIQIPETEQVAEPDMTTALAMTGADTAQKELNLTGKGVKVAVMDTGIDGDHPAFAGRIVASYDFVGDAFTGGNTPVPGGPQDDCNGHGTHVAGIVGGNDPATGFKGVAPEVSFGAYRVFGCEGSTQSDIMIAAMEKALDDGMQVLNMSIGAAFNTWPEYPTAKAATRLVNKGVAVVASIGNSGASGAFSAGAPGVGEKVIGVASFDNTHVLLNTFSISPDGKGIGYQNASPAPVAPTSGSLTFARTSPTLVAADACAALPANSLSGKVALIRRGGCTFHTKAMNAQNAGAAAVVLFNNAPGPFGASVAGTPAITIPVVAISAEEGAIINERLNAGPVELTWTAERGTFLNASGDLLSSFSSYGLAADLSLKPDIGGPGGLIRSAWPLTLPGGGYNTISGTSMSSPHVAGTVALLLQAKPNTPSQAVRSILQNSAEPKPWSGNRNAGFLDFVHRQGAGMVNIVNAVGATTRVEPGKLSLGESENGPATRTLTLENKGNSAVTYTLSHAPALSTGGLTNAPSPTTGFASASFSAPSVTVPAGGTATIDVTITANPSLADRSQYGGYVVLTPQGEGGSVLRVPYAGIKGDYQSIRVLTPTANNFPWLAKLGGGSYTRQADGASYTLKDGDQPFFLAHFEHQARLVRAEVYDAKSGKLQGRAFNEEYLGRSGTATGFRAFTFDGTTTQGKQERTVADGSYYVELKVLKALGDENNPAHWETWKSPTFSIKR</sequence>
<evidence type="ECO:0000256" key="1">
    <source>
        <dbReference type="ARBA" id="ARBA00011073"/>
    </source>
</evidence>
<feature type="signal peptide" evidence="11">
    <location>
        <begin position="1"/>
        <end position="25"/>
    </location>
</feature>
<dbReference type="Gene3D" id="3.50.30.30">
    <property type="match status" value="1"/>
</dbReference>
<feature type="active site" description="Charge relay system" evidence="8 9">
    <location>
        <position position="221"/>
    </location>
</feature>
<feature type="domain" description="C5a peptidase/Subtilisin-like protease SBT2-like Fn3-like" evidence="14">
    <location>
        <begin position="611"/>
        <end position="715"/>
    </location>
</feature>
<dbReference type="InterPro" id="IPR023828">
    <property type="entry name" value="Peptidase_S8_Ser-AS"/>
</dbReference>
<evidence type="ECO:0000256" key="6">
    <source>
        <dbReference type="ARBA" id="ARBA00022801"/>
    </source>
</evidence>
<keyword evidence="16" id="KW-1185">Reference proteome</keyword>
<evidence type="ECO:0000259" key="13">
    <source>
        <dbReference type="Pfam" id="PF02225"/>
    </source>
</evidence>
<dbReference type="InterPro" id="IPR046450">
    <property type="entry name" value="PA_dom_sf"/>
</dbReference>
<feature type="domain" description="Peptidase S8/S53" evidence="12">
    <location>
        <begin position="169"/>
        <end position="591"/>
    </location>
</feature>
<comment type="similarity">
    <text evidence="1 9 10">Belongs to the peptidase S8 family.</text>
</comment>
<feature type="domain" description="PA" evidence="13">
    <location>
        <begin position="384"/>
        <end position="461"/>
    </location>
</feature>
<dbReference type="InterPro" id="IPR010435">
    <property type="entry name" value="C5a/SBT2-like_Fn3"/>
</dbReference>
<evidence type="ECO:0000256" key="2">
    <source>
        <dbReference type="ARBA" id="ARBA00022512"/>
    </source>
</evidence>
<dbReference type="InterPro" id="IPR036852">
    <property type="entry name" value="Peptidase_S8/S53_dom_sf"/>
</dbReference>
<organism evidence="15 16">
    <name type="scientific">Deinococcus peraridilitoris (strain DSM 19664 / LMG 22246 / CIP 109416 / KR-200)</name>
    <dbReference type="NCBI Taxonomy" id="937777"/>
    <lineage>
        <taxon>Bacteria</taxon>
        <taxon>Thermotogati</taxon>
        <taxon>Deinococcota</taxon>
        <taxon>Deinococci</taxon>
        <taxon>Deinococcales</taxon>
        <taxon>Deinococcaceae</taxon>
        <taxon>Deinococcus</taxon>
    </lineage>
</organism>
<dbReference type="InterPro" id="IPR034187">
    <property type="entry name" value="Peptidases_S8_5"/>
</dbReference>
<accession>L0A575</accession>
<dbReference type="EMBL" id="CP003382">
    <property type="protein sequence ID" value="AFZ68332.1"/>
    <property type="molecule type" value="Genomic_DNA"/>
</dbReference>
<evidence type="ECO:0000256" key="5">
    <source>
        <dbReference type="ARBA" id="ARBA00022729"/>
    </source>
</evidence>
<dbReference type="PANTHER" id="PTHR43806:SF66">
    <property type="entry name" value="SERIN ENDOPEPTIDASE"/>
    <property type="match status" value="1"/>
</dbReference>
<dbReference type="GO" id="GO:0016020">
    <property type="term" value="C:membrane"/>
    <property type="evidence" value="ECO:0007669"/>
    <property type="project" value="InterPro"/>
</dbReference>
<keyword evidence="7 9" id="KW-0720">Serine protease</keyword>
<evidence type="ECO:0000259" key="12">
    <source>
        <dbReference type="Pfam" id="PF00082"/>
    </source>
</evidence>
<dbReference type="KEGG" id="dpd:Deipe_2869"/>
<dbReference type="eggNOG" id="COG1404">
    <property type="taxonomic scope" value="Bacteria"/>
</dbReference>
<dbReference type="InterPro" id="IPR015500">
    <property type="entry name" value="Peptidase_S8_subtilisin-rel"/>
</dbReference>
<dbReference type="RefSeq" id="WP_015236634.1">
    <property type="nucleotide sequence ID" value="NC_019793.1"/>
</dbReference>
<evidence type="ECO:0000256" key="4">
    <source>
        <dbReference type="ARBA" id="ARBA00022670"/>
    </source>
</evidence>
<dbReference type="HOGENOM" id="CLU_003559_0_0_0"/>
<dbReference type="InterPro" id="IPR003137">
    <property type="entry name" value="PA_domain"/>
</dbReference>
<evidence type="ECO:0000256" key="8">
    <source>
        <dbReference type="PIRSR" id="PIRSR615500-1"/>
    </source>
</evidence>
<dbReference type="Proteomes" id="UP000010467">
    <property type="component" value="Chromosome"/>
</dbReference>
<dbReference type="CDD" id="cd07489">
    <property type="entry name" value="Peptidases_S8_5"/>
    <property type="match status" value="1"/>
</dbReference>
<dbReference type="InterPro" id="IPR000209">
    <property type="entry name" value="Peptidase_S8/S53_dom"/>
</dbReference>
<dbReference type="PROSITE" id="PS00136">
    <property type="entry name" value="SUBTILASE_ASP"/>
    <property type="match status" value="1"/>
</dbReference>
<dbReference type="Gene3D" id="2.60.40.1710">
    <property type="entry name" value="Subtilisin-like superfamily"/>
    <property type="match status" value="1"/>
</dbReference>
<evidence type="ECO:0000313" key="16">
    <source>
        <dbReference type="Proteomes" id="UP000010467"/>
    </source>
</evidence>
<evidence type="ECO:0000256" key="9">
    <source>
        <dbReference type="PROSITE-ProRule" id="PRU01240"/>
    </source>
</evidence>
<evidence type="ECO:0000256" key="10">
    <source>
        <dbReference type="RuleBase" id="RU003355"/>
    </source>
</evidence>
<dbReference type="Gene3D" id="3.40.50.200">
    <property type="entry name" value="Peptidase S8/S53 domain"/>
    <property type="match status" value="1"/>
</dbReference>
<dbReference type="PROSITE" id="PS00138">
    <property type="entry name" value="SUBTILASE_SER"/>
    <property type="match status" value="1"/>
</dbReference>
<keyword evidence="2" id="KW-0134">Cell wall</keyword>
<evidence type="ECO:0000256" key="3">
    <source>
        <dbReference type="ARBA" id="ARBA00022525"/>
    </source>
</evidence>
<evidence type="ECO:0000259" key="14">
    <source>
        <dbReference type="Pfam" id="PF06280"/>
    </source>
</evidence>
<dbReference type="SUPFAM" id="SSF52025">
    <property type="entry name" value="PA domain"/>
    <property type="match status" value="1"/>
</dbReference>
<keyword evidence="6 9" id="KW-0378">Hydrolase</keyword>
<dbReference type="STRING" id="937777.Deipe_2869"/>
<dbReference type="GO" id="GO:0006508">
    <property type="term" value="P:proteolysis"/>
    <property type="evidence" value="ECO:0007669"/>
    <property type="project" value="UniProtKB-KW"/>
</dbReference>
<gene>
    <name evidence="15" type="ordered locus">Deipe_2869</name>
</gene>
<keyword evidence="5 11" id="KW-0732">Signal</keyword>
<dbReference type="OrthoDB" id="9798386at2"/>
<dbReference type="PROSITE" id="PS00137">
    <property type="entry name" value="SUBTILASE_HIS"/>
    <property type="match status" value="1"/>
</dbReference>
<dbReference type="PROSITE" id="PS51892">
    <property type="entry name" value="SUBTILASE"/>
    <property type="match status" value="1"/>
</dbReference>
<dbReference type="PATRIC" id="fig|937777.3.peg.2886"/>
<dbReference type="InterPro" id="IPR022398">
    <property type="entry name" value="Peptidase_S8_His-AS"/>
</dbReference>
<evidence type="ECO:0000256" key="11">
    <source>
        <dbReference type="SAM" id="SignalP"/>
    </source>
</evidence>
<dbReference type="GO" id="GO:0004252">
    <property type="term" value="F:serine-type endopeptidase activity"/>
    <property type="evidence" value="ECO:0007669"/>
    <property type="project" value="UniProtKB-UniRule"/>
</dbReference>
<feature type="chain" id="PRO_5003939014" evidence="11">
    <location>
        <begin position="26"/>
        <end position="861"/>
    </location>
</feature>
<dbReference type="PRINTS" id="PR00723">
    <property type="entry name" value="SUBTILISIN"/>
</dbReference>
<feature type="active site" description="Charge relay system" evidence="8 9">
    <location>
        <position position="535"/>
    </location>
</feature>
<dbReference type="Pfam" id="PF02225">
    <property type="entry name" value="PA"/>
    <property type="match status" value="1"/>
</dbReference>
<proteinExistence type="inferred from homology"/>
<dbReference type="Pfam" id="PF06280">
    <property type="entry name" value="fn3_5"/>
    <property type="match status" value="1"/>
</dbReference>
<dbReference type="InterPro" id="IPR050131">
    <property type="entry name" value="Peptidase_S8_subtilisin-like"/>
</dbReference>